<dbReference type="Pfam" id="PF10049">
    <property type="entry name" value="DUF2283"/>
    <property type="match status" value="1"/>
</dbReference>
<evidence type="ECO:0000313" key="2">
    <source>
        <dbReference type="Proteomes" id="UP001482513"/>
    </source>
</evidence>
<dbReference type="InterPro" id="IPR019270">
    <property type="entry name" value="DUF2283"/>
</dbReference>
<organism evidence="1 2">
    <name type="scientific">Leptolyngbya subtilissima DQ-A4</name>
    <dbReference type="NCBI Taxonomy" id="2933933"/>
    <lineage>
        <taxon>Bacteria</taxon>
        <taxon>Bacillati</taxon>
        <taxon>Cyanobacteriota</taxon>
        <taxon>Cyanophyceae</taxon>
        <taxon>Leptolyngbyales</taxon>
        <taxon>Leptolyngbyaceae</taxon>
        <taxon>Leptolyngbya group</taxon>
        <taxon>Leptolyngbya</taxon>
    </lineage>
</organism>
<dbReference type="RefSeq" id="WP_190704233.1">
    <property type="nucleotide sequence ID" value="NZ_JAMPKX010000007.1"/>
</dbReference>
<sequence>MAEKLVLKYDQVGDILYINKCAPYAEQESEEIGDEMIARLNPVSGEVENLEILFFSKRLLNADFLLELPVIANLRLAAS</sequence>
<dbReference type="Proteomes" id="UP001482513">
    <property type="component" value="Unassembled WGS sequence"/>
</dbReference>
<evidence type="ECO:0000313" key="1">
    <source>
        <dbReference type="EMBL" id="MEP0948499.1"/>
    </source>
</evidence>
<reference evidence="1 2" key="1">
    <citation type="submission" date="2022-04" db="EMBL/GenBank/DDBJ databases">
        <title>Positive selection, recombination, and allopatry shape intraspecific diversity of widespread and dominant cyanobacteria.</title>
        <authorList>
            <person name="Wei J."/>
            <person name="Shu W."/>
            <person name="Hu C."/>
        </authorList>
    </citation>
    <scope>NUCLEOTIDE SEQUENCE [LARGE SCALE GENOMIC DNA]</scope>
    <source>
        <strain evidence="1 2">DQ-A4</strain>
    </source>
</reference>
<protein>
    <submittedName>
        <fullName evidence="1">DUF2283 domain-containing protein</fullName>
    </submittedName>
</protein>
<gene>
    <name evidence="1" type="ORF">NC992_16560</name>
</gene>
<keyword evidence="2" id="KW-1185">Reference proteome</keyword>
<name>A0ABV0K777_9CYAN</name>
<comment type="caution">
    <text evidence="1">The sequence shown here is derived from an EMBL/GenBank/DDBJ whole genome shotgun (WGS) entry which is preliminary data.</text>
</comment>
<accession>A0ABV0K777</accession>
<proteinExistence type="predicted"/>
<dbReference type="EMBL" id="JAMPKX010000007">
    <property type="protein sequence ID" value="MEP0948499.1"/>
    <property type="molecule type" value="Genomic_DNA"/>
</dbReference>